<comment type="caution">
    <text evidence="2">The sequence shown here is derived from an EMBL/GenBank/DDBJ whole genome shotgun (WGS) entry which is preliminary data.</text>
</comment>
<evidence type="ECO:0000256" key="1">
    <source>
        <dbReference type="SAM" id="MobiDB-lite"/>
    </source>
</evidence>
<dbReference type="GeneID" id="28858755"/>
<accession>A0A179EYP7</accession>
<dbReference type="KEGG" id="pchm:VFPPC_17009"/>
<sequence length="270" mass="30765">MMESAVQSILALRVPSDTLLIVRTTNTINTASIIPNDGHKKLKSFAQINLGSIFTIRDYIRRNLEQNQIVYGRAFFPHLQLQTLEDQTKLLLRKRPRADPLDLGTLYVSQPRLCDTLHLGPHADISPSVQTMQQPEERQWPGDISNPTKKHRSIQGNTLPSISPFTSRDKDHDLESRYARSSLAQPYSTNLLFSKELCDKVELDGCMTPPAIRAVCRESQWTCGQVGSLVHNICGSRRSGWFNPAIDEVFTKINRRESLPLLIFAWRWEE</sequence>
<feature type="compositionally biased region" description="Polar residues" evidence="1">
    <location>
        <begin position="154"/>
        <end position="166"/>
    </location>
</feature>
<organism evidence="2 3">
    <name type="scientific">Pochonia chlamydosporia 170</name>
    <dbReference type="NCBI Taxonomy" id="1380566"/>
    <lineage>
        <taxon>Eukaryota</taxon>
        <taxon>Fungi</taxon>
        <taxon>Dikarya</taxon>
        <taxon>Ascomycota</taxon>
        <taxon>Pezizomycotina</taxon>
        <taxon>Sordariomycetes</taxon>
        <taxon>Hypocreomycetidae</taxon>
        <taxon>Hypocreales</taxon>
        <taxon>Clavicipitaceae</taxon>
        <taxon>Pochonia</taxon>
    </lineage>
</organism>
<dbReference type="AlphaFoldDB" id="A0A179EYP7"/>
<name>A0A179EYP7_METCM</name>
<dbReference type="EMBL" id="LSBJ02000002">
    <property type="protein sequence ID" value="OAQ58282.1"/>
    <property type="molecule type" value="Genomic_DNA"/>
</dbReference>
<proteinExistence type="predicted"/>
<feature type="region of interest" description="Disordered" evidence="1">
    <location>
        <begin position="138"/>
        <end position="166"/>
    </location>
</feature>
<evidence type="ECO:0000313" key="3">
    <source>
        <dbReference type="Proteomes" id="UP000078397"/>
    </source>
</evidence>
<evidence type="ECO:0000313" key="2">
    <source>
        <dbReference type="EMBL" id="OAQ58282.1"/>
    </source>
</evidence>
<keyword evidence="3" id="KW-1185">Reference proteome</keyword>
<gene>
    <name evidence="2" type="ORF">VFPPC_17009</name>
</gene>
<reference evidence="2 3" key="1">
    <citation type="journal article" date="2016" name="PLoS Pathog.">
        <title>Biosynthesis of antibiotic leucinostatins in bio-control fungus Purpureocillium lilacinum and their inhibition on phytophthora revealed by genome mining.</title>
        <authorList>
            <person name="Wang G."/>
            <person name="Liu Z."/>
            <person name="Lin R."/>
            <person name="Li E."/>
            <person name="Mao Z."/>
            <person name="Ling J."/>
            <person name="Yang Y."/>
            <person name="Yin W.B."/>
            <person name="Xie B."/>
        </authorList>
    </citation>
    <scope>NUCLEOTIDE SEQUENCE [LARGE SCALE GENOMIC DNA]</scope>
    <source>
        <strain evidence="2">170</strain>
    </source>
</reference>
<dbReference type="RefSeq" id="XP_018136468.1">
    <property type="nucleotide sequence ID" value="XM_018294761.1"/>
</dbReference>
<dbReference type="Proteomes" id="UP000078397">
    <property type="component" value="Unassembled WGS sequence"/>
</dbReference>
<protein>
    <submittedName>
        <fullName evidence="2">Uncharacterized protein</fullName>
    </submittedName>
</protein>